<name>A0A5B7G3L6_PORTR</name>
<keyword evidence="2" id="KW-1185">Reference proteome</keyword>
<reference evidence="1 2" key="1">
    <citation type="submission" date="2019-05" db="EMBL/GenBank/DDBJ databases">
        <title>Another draft genome of Portunus trituberculatus and its Hox gene families provides insights of decapod evolution.</title>
        <authorList>
            <person name="Jeong J.-H."/>
            <person name="Song I."/>
            <person name="Kim S."/>
            <person name="Choi T."/>
            <person name="Kim D."/>
            <person name="Ryu S."/>
            <person name="Kim W."/>
        </authorList>
    </citation>
    <scope>NUCLEOTIDE SEQUENCE [LARGE SCALE GENOMIC DNA]</scope>
    <source>
        <tissue evidence="1">Muscle</tissue>
    </source>
</reference>
<proteinExistence type="predicted"/>
<gene>
    <name evidence="1" type="ORF">E2C01_045611</name>
</gene>
<protein>
    <submittedName>
        <fullName evidence="1">Uncharacterized protein</fullName>
    </submittedName>
</protein>
<sequence length="115" mass="12838">MEMEMRYGTEGSSPDSICVVSYFLASFSPCSEVRDTPTPESTQEDIWLVFLRFLRQSDKISTLSTGETLLKTPLVISVALEIVMRQSDKISTLLTEETLLKTQLVISVALENSRG</sequence>
<dbReference type="EMBL" id="VSRR010010391">
    <property type="protein sequence ID" value="MPC51758.1"/>
    <property type="molecule type" value="Genomic_DNA"/>
</dbReference>
<evidence type="ECO:0000313" key="1">
    <source>
        <dbReference type="EMBL" id="MPC51758.1"/>
    </source>
</evidence>
<organism evidence="1 2">
    <name type="scientific">Portunus trituberculatus</name>
    <name type="common">Swimming crab</name>
    <name type="synonym">Neptunus trituberculatus</name>
    <dbReference type="NCBI Taxonomy" id="210409"/>
    <lineage>
        <taxon>Eukaryota</taxon>
        <taxon>Metazoa</taxon>
        <taxon>Ecdysozoa</taxon>
        <taxon>Arthropoda</taxon>
        <taxon>Crustacea</taxon>
        <taxon>Multicrustacea</taxon>
        <taxon>Malacostraca</taxon>
        <taxon>Eumalacostraca</taxon>
        <taxon>Eucarida</taxon>
        <taxon>Decapoda</taxon>
        <taxon>Pleocyemata</taxon>
        <taxon>Brachyura</taxon>
        <taxon>Eubrachyura</taxon>
        <taxon>Portunoidea</taxon>
        <taxon>Portunidae</taxon>
        <taxon>Portuninae</taxon>
        <taxon>Portunus</taxon>
    </lineage>
</organism>
<evidence type="ECO:0000313" key="2">
    <source>
        <dbReference type="Proteomes" id="UP000324222"/>
    </source>
</evidence>
<dbReference type="Proteomes" id="UP000324222">
    <property type="component" value="Unassembled WGS sequence"/>
</dbReference>
<dbReference type="AlphaFoldDB" id="A0A5B7G3L6"/>
<comment type="caution">
    <text evidence="1">The sequence shown here is derived from an EMBL/GenBank/DDBJ whole genome shotgun (WGS) entry which is preliminary data.</text>
</comment>
<accession>A0A5B7G3L6</accession>